<evidence type="ECO:0000256" key="1">
    <source>
        <dbReference type="SAM" id="Phobius"/>
    </source>
</evidence>
<reference evidence="3" key="2">
    <citation type="journal article" date="2007" name="Science">
        <title>Draft genome sequence of the sexually transmitted pathogen Trichomonas vaginalis.</title>
        <authorList>
            <person name="Carlton J.M."/>
            <person name="Hirt R.P."/>
            <person name="Silva J.C."/>
            <person name="Delcher A.L."/>
            <person name="Schatz M."/>
            <person name="Zhao Q."/>
            <person name="Wortman J.R."/>
            <person name="Bidwell S.L."/>
            <person name="Alsmark U.C.M."/>
            <person name="Besteiro S."/>
            <person name="Sicheritz-Ponten T."/>
            <person name="Noel C.J."/>
            <person name="Dacks J.B."/>
            <person name="Foster P.G."/>
            <person name="Simillion C."/>
            <person name="Van de Peer Y."/>
            <person name="Miranda-Saavedra D."/>
            <person name="Barton G.J."/>
            <person name="Westrop G.D."/>
            <person name="Mueller S."/>
            <person name="Dessi D."/>
            <person name="Fiori P.L."/>
            <person name="Ren Q."/>
            <person name="Paulsen I."/>
            <person name="Zhang H."/>
            <person name="Bastida-Corcuera F.D."/>
            <person name="Simoes-Barbosa A."/>
            <person name="Brown M.T."/>
            <person name="Hayes R.D."/>
            <person name="Mukherjee M."/>
            <person name="Okumura C.Y."/>
            <person name="Schneider R."/>
            <person name="Smith A.J."/>
            <person name="Vanacova S."/>
            <person name="Villalvazo M."/>
            <person name="Haas B.J."/>
            <person name="Pertea M."/>
            <person name="Feldblyum T.V."/>
            <person name="Utterback T.R."/>
            <person name="Shu C.L."/>
            <person name="Osoegawa K."/>
            <person name="de Jong P.J."/>
            <person name="Hrdy I."/>
            <person name="Horvathova L."/>
            <person name="Zubacova Z."/>
            <person name="Dolezal P."/>
            <person name="Malik S.B."/>
            <person name="Logsdon J.M. Jr."/>
            <person name="Henze K."/>
            <person name="Gupta A."/>
            <person name="Wang C.C."/>
            <person name="Dunne R.L."/>
            <person name="Upcroft J.A."/>
            <person name="Upcroft P."/>
            <person name="White O."/>
            <person name="Salzberg S.L."/>
            <person name="Tang P."/>
            <person name="Chiu C.-H."/>
            <person name="Lee Y.-S."/>
            <person name="Embley T.M."/>
            <person name="Coombs G.H."/>
            <person name="Mottram J.C."/>
            <person name="Tachezy J."/>
            <person name="Fraser-Liggett C.M."/>
            <person name="Johnson P.J."/>
        </authorList>
    </citation>
    <scope>NUCLEOTIDE SEQUENCE [LARGE SCALE GENOMIC DNA]</scope>
    <source>
        <strain evidence="3">G3</strain>
    </source>
</reference>
<dbReference type="Proteomes" id="UP000001542">
    <property type="component" value="Unassembled WGS sequence"/>
</dbReference>
<gene>
    <name evidence="3" type="ORF">TVAG_482220</name>
</gene>
<dbReference type="EMBL" id="DS113347">
    <property type="protein sequence ID" value="EAY09948.1"/>
    <property type="molecule type" value="Genomic_DNA"/>
</dbReference>
<dbReference type="InterPro" id="IPR000192">
    <property type="entry name" value="Aminotrans_V_dom"/>
</dbReference>
<dbReference type="SUPFAM" id="SSF53383">
    <property type="entry name" value="PLP-dependent transferases"/>
    <property type="match status" value="1"/>
</dbReference>
<keyword evidence="1" id="KW-0812">Transmembrane</keyword>
<dbReference type="Pfam" id="PF00266">
    <property type="entry name" value="Aminotran_5"/>
    <property type="match status" value="1"/>
</dbReference>
<dbReference type="InterPro" id="IPR015424">
    <property type="entry name" value="PyrdxlP-dep_Trfase"/>
</dbReference>
<evidence type="ECO:0000313" key="3">
    <source>
        <dbReference type="EMBL" id="EAY09948.1"/>
    </source>
</evidence>
<dbReference type="STRING" id="5722.A2EBN1"/>
<keyword evidence="1" id="KW-1133">Transmembrane helix</keyword>
<dbReference type="VEuPathDB" id="TrichDB:TVAG_482220"/>
<sequence>MSENSDSFNWIKKVNIGLLFLFIAVLVNIFITSPKSLPSLKSTNVLDRTNYPQYLPTYRKKFMPHLKNNTYLDYTGAGVYPDILIERFREKMTSYFPYNYHTDKNTTQADDIVNYARNELLKFLGTDSEHYSVIFLASATQALKLVGENFPWTNKSKFYYTRFNHNSVLGIRRYAIAHGAEFNATRNFQSLLNIAKNMSKPGPIIHLLAMPLEDNFAGTKPTHEIMHEITHINGSFAILADAAAYLPTNPLNLTEYPFHAVDMSFYKIFGFPNYGALVIRNDFMNQLKKSYFSANSADKEDGDQYKIKKFPEGLEDDYAIPENAFALIEGIRFLSGIGMENIQKHVATLTKRLYDGLAGLNARIYGNHHLEDDSQQGGIVAFNLIRHDGQPYGYSSVVESASQEYFHLRGGCHCNPGACFNATGLRESVVKSYFDKKTTCGDKYDVINNVPLGAVRASLGWASTEEDVDKFINYISETYIL</sequence>
<dbReference type="PANTHER" id="PTHR14237:SF80">
    <property type="entry name" value="MOLYBDENUM COFACTOR SULFURASE"/>
    <property type="match status" value="1"/>
</dbReference>
<keyword evidence="1" id="KW-0472">Membrane</keyword>
<evidence type="ECO:0000313" key="4">
    <source>
        <dbReference type="Proteomes" id="UP000001542"/>
    </source>
</evidence>
<dbReference type="VEuPathDB" id="TrichDB:TVAGG3_0588680"/>
<reference evidence="3" key="1">
    <citation type="submission" date="2006-10" db="EMBL/GenBank/DDBJ databases">
        <authorList>
            <person name="Amadeo P."/>
            <person name="Zhao Q."/>
            <person name="Wortman J."/>
            <person name="Fraser-Liggett C."/>
            <person name="Carlton J."/>
        </authorList>
    </citation>
    <scope>NUCLEOTIDE SEQUENCE</scope>
    <source>
        <strain evidence="3">G3</strain>
    </source>
</reference>
<dbReference type="InterPro" id="IPR015422">
    <property type="entry name" value="PyrdxlP-dep_Trfase_small"/>
</dbReference>
<dbReference type="eggNOG" id="KOG2142">
    <property type="taxonomic scope" value="Eukaryota"/>
</dbReference>
<dbReference type="KEGG" id="tva:4767879"/>
<dbReference type="Gene3D" id="3.40.640.10">
    <property type="entry name" value="Type I PLP-dependent aspartate aminotransferase-like (Major domain)"/>
    <property type="match status" value="1"/>
</dbReference>
<dbReference type="SMR" id="A2EBN1"/>
<accession>A2EBN1</accession>
<dbReference type="AlphaFoldDB" id="A2EBN1"/>
<dbReference type="Gene3D" id="3.90.1150.10">
    <property type="entry name" value="Aspartate Aminotransferase, domain 1"/>
    <property type="match status" value="1"/>
</dbReference>
<organism evidence="3 4">
    <name type="scientific">Trichomonas vaginalis (strain ATCC PRA-98 / G3)</name>
    <dbReference type="NCBI Taxonomy" id="412133"/>
    <lineage>
        <taxon>Eukaryota</taxon>
        <taxon>Metamonada</taxon>
        <taxon>Parabasalia</taxon>
        <taxon>Trichomonadida</taxon>
        <taxon>Trichomonadidae</taxon>
        <taxon>Trichomonas</taxon>
    </lineage>
</organism>
<dbReference type="InterPro" id="IPR015421">
    <property type="entry name" value="PyrdxlP-dep_Trfase_major"/>
</dbReference>
<evidence type="ECO:0000259" key="2">
    <source>
        <dbReference type="Pfam" id="PF00266"/>
    </source>
</evidence>
<dbReference type="RefSeq" id="XP_001322171.1">
    <property type="nucleotide sequence ID" value="XM_001322136.1"/>
</dbReference>
<protein>
    <submittedName>
        <fullName evidence="3">Molybdenum cofactor sulfurase, putative</fullName>
    </submittedName>
</protein>
<feature type="transmembrane region" description="Helical" evidence="1">
    <location>
        <begin position="14"/>
        <end position="31"/>
    </location>
</feature>
<dbReference type="OrthoDB" id="10264306at2759"/>
<dbReference type="PANTHER" id="PTHR14237">
    <property type="entry name" value="MOLYBDOPTERIN COFACTOR SULFURASE MOSC"/>
    <property type="match status" value="1"/>
</dbReference>
<keyword evidence="4" id="KW-1185">Reference proteome</keyword>
<name>A2EBN1_TRIV3</name>
<dbReference type="InParanoid" id="A2EBN1"/>
<feature type="domain" description="Aminotransferase class V" evidence="2">
    <location>
        <begin position="71"/>
        <end position="471"/>
    </location>
</feature>
<proteinExistence type="predicted"/>